<dbReference type="EMBL" id="AP014548">
    <property type="protein sequence ID" value="BAO54378.1"/>
    <property type="molecule type" value="Genomic_DNA"/>
</dbReference>
<evidence type="ECO:0000313" key="2">
    <source>
        <dbReference type="Proteomes" id="UP000031760"/>
    </source>
</evidence>
<keyword evidence="2" id="KW-1185">Reference proteome</keyword>
<gene>
    <name evidence="1" type="ORF">NMS_0369</name>
</gene>
<organism evidence="1 2">
    <name type="scientific">Nonlabens marinus S1-08</name>
    <dbReference type="NCBI Taxonomy" id="1454201"/>
    <lineage>
        <taxon>Bacteria</taxon>
        <taxon>Pseudomonadati</taxon>
        <taxon>Bacteroidota</taxon>
        <taxon>Flavobacteriia</taxon>
        <taxon>Flavobacteriales</taxon>
        <taxon>Flavobacteriaceae</taxon>
        <taxon>Nonlabens</taxon>
    </lineage>
</organism>
<name>W8VU84_9FLAO</name>
<accession>W8VU84</accession>
<sequence>MPVSCIEPKNQYKDSKFSDPIHTLTILMIKLKSSDLFCGDYSAFAKAK</sequence>
<dbReference type="Proteomes" id="UP000031760">
    <property type="component" value="Chromosome"/>
</dbReference>
<dbReference type="HOGENOM" id="CLU_3155495_0_0_10"/>
<reference evidence="1 2" key="1">
    <citation type="journal article" date="2014" name="Proc. Natl. Acad. Sci. U.S.A.">
        <title>Functional characterization of flavobacteria rhodopsins reveals a unique class of light-driven chloride pump in bacteria.</title>
        <authorList>
            <person name="Yoshizawa S."/>
            <person name="Kumagai Y."/>
            <person name="Kim H."/>
            <person name="Ogura Y."/>
            <person name="Hayashi T."/>
            <person name="Iwasaki W."/>
            <person name="DeLong E.F."/>
            <person name="Kogure K."/>
        </authorList>
    </citation>
    <scope>NUCLEOTIDE SEQUENCE [LARGE SCALE GENOMIC DNA]</scope>
    <source>
        <strain evidence="1 2">S1-08</strain>
    </source>
</reference>
<evidence type="ECO:0000313" key="1">
    <source>
        <dbReference type="EMBL" id="BAO54378.1"/>
    </source>
</evidence>
<dbReference type="KEGG" id="nmf:NMS_0369"/>
<dbReference type="AlphaFoldDB" id="W8VU84"/>
<protein>
    <submittedName>
        <fullName evidence="1">Uncharacterized protein</fullName>
    </submittedName>
</protein>
<proteinExistence type="predicted"/>